<evidence type="ECO:0000259" key="6">
    <source>
        <dbReference type="Pfam" id="PF00441"/>
    </source>
</evidence>
<dbReference type="Pfam" id="PF00441">
    <property type="entry name" value="Acyl-CoA_dh_1"/>
    <property type="match status" value="2"/>
</dbReference>
<evidence type="ECO:0000256" key="3">
    <source>
        <dbReference type="ARBA" id="ARBA00022630"/>
    </source>
</evidence>
<comment type="similarity">
    <text evidence="2">Belongs to the acyl-CoA dehydrogenase family.</text>
</comment>
<evidence type="ECO:0000256" key="2">
    <source>
        <dbReference type="ARBA" id="ARBA00009347"/>
    </source>
</evidence>
<dbReference type="AlphaFoldDB" id="A0A4V2G7S1"/>
<gene>
    <name evidence="8" type="ORF">EV385_5629</name>
</gene>
<evidence type="ECO:0008006" key="10">
    <source>
        <dbReference type="Google" id="ProtNLM"/>
    </source>
</evidence>
<dbReference type="PANTHER" id="PTHR43884">
    <property type="entry name" value="ACYL-COA DEHYDROGENASE"/>
    <property type="match status" value="1"/>
</dbReference>
<comment type="caution">
    <text evidence="8">The sequence shown here is derived from an EMBL/GenBank/DDBJ whole genome shotgun (WGS) entry which is preliminary data.</text>
</comment>
<dbReference type="Gene3D" id="1.10.540.10">
    <property type="entry name" value="Acyl-CoA dehydrogenase/oxidase, N-terminal domain"/>
    <property type="match status" value="1"/>
</dbReference>
<keyword evidence="4" id="KW-0274">FAD</keyword>
<evidence type="ECO:0000256" key="5">
    <source>
        <dbReference type="ARBA" id="ARBA00023002"/>
    </source>
</evidence>
<comment type="cofactor">
    <cofactor evidence="1">
        <name>FAD</name>
        <dbReference type="ChEBI" id="CHEBI:57692"/>
    </cofactor>
</comment>
<evidence type="ECO:0000256" key="1">
    <source>
        <dbReference type="ARBA" id="ARBA00001974"/>
    </source>
</evidence>
<dbReference type="SUPFAM" id="SSF56645">
    <property type="entry name" value="Acyl-CoA dehydrogenase NM domain-like"/>
    <property type="match status" value="1"/>
</dbReference>
<dbReference type="Gene3D" id="1.20.140.10">
    <property type="entry name" value="Butyryl-CoA Dehydrogenase, subunit A, domain 3"/>
    <property type="match status" value="1"/>
</dbReference>
<keyword evidence="3" id="KW-0285">Flavoprotein</keyword>
<feature type="domain" description="Acyl-CoA dehydrogenase/oxidase C-terminal" evidence="6">
    <location>
        <begin position="185"/>
        <end position="265"/>
    </location>
</feature>
<dbReference type="RefSeq" id="WP_130512155.1">
    <property type="nucleotide sequence ID" value="NZ_SHKY01000001.1"/>
</dbReference>
<dbReference type="OrthoDB" id="4607453at2"/>
<evidence type="ECO:0000313" key="8">
    <source>
        <dbReference type="EMBL" id="RZU53696.1"/>
    </source>
</evidence>
<dbReference type="InterPro" id="IPR013786">
    <property type="entry name" value="AcylCoA_DH/ox_N"/>
</dbReference>
<organism evidence="8 9">
    <name type="scientific">Krasilnikovia cinnamomea</name>
    <dbReference type="NCBI Taxonomy" id="349313"/>
    <lineage>
        <taxon>Bacteria</taxon>
        <taxon>Bacillati</taxon>
        <taxon>Actinomycetota</taxon>
        <taxon>Actinomycetes</taxon>
        <taxon>Micromonosporales</taxon>
        <taxon>Micromonosporaceae</taxon>
        <taxon>Krasilnikovia</taxon>
    </lineage>
</organism>
<keyword evidence="9" id="KW-1185">Reference proteome</keyword>
<evidence type="ECO:0000259" key="7">
    <source>
        <dbReference type="Pfam" id="PF02771"/>
    </source>
</evidence>
<protein>
    <recommendedName>
        <fullName evidence="10">Acyl-CoA dehydrogenase</fullName>
    </recommendedName>
</protein>
<feature type="domain" description="Acyl-CoA dehydrogenase/oxidase C-terminal" evidence="6">
    <location>
        <begin position="280"/>
        <end position="355"/>
    </location>
</feature>
<evidence type="ECO:0000313" key="9">
    <source>
        <dbReference type="Proteomes" id="UP000292564"/>
    </source>
</evidence>
<accession>A0A4V2G7S1</accession>
<dbReference type="GO" id="GO:0003995">
    <property type="term" value="F:acyl-CoA dehydrogenase activity"/>
    <property type="evidence" value="ECO:0007669"/>
    <property type="project" value="TreeGrafter"/>
</dbReference>
<evidence type="ECO:0000256" key="4">
    <source>
        <dbReference type="ARBA" id="ARBA00022827"/>
    </source>
</evidence>
<feature type="domain" description="Acyl-CoA dehydrogenase/oxidase N-terminal" evidence="7">
    <location>
        <begin position="25"/>
        <end position="117"/>
    </location>
</feature>
<keyword evidence="5" id="KW-0560">Oxidoreductase</keyword>
<dbReference type="SUPFAM" id="SSF47203">
    <property type="entry name" value="Acyl-CoA dehydrogenase C-terminal domain-like"/>
    <property type="match status" value="1"/>
</dbReference>
<dbReference type="InterPro" id="IPR009075">
    <property type="entry name" value="AcylCo_DH/oxidase_C"/>
</dbReference>
<proteinExistence type="inferred from homology"/>
<name>A0A4V2G7S1_9ACTN</name>
<dbReference type="InterPro" id="IPR009100">
    <property type="entry name" value="AcylCoA_DH/oxidase_NM_dom_sf"/>
</dbReference>
<dbReference type="GO" id="GO:0050660">
    <property type="term" value="F:flavin adenine dinucleotide binding"/>
    <property type="evidence" value="ECO:0007669"/>
    <property type="project" value="InterPro"/>
</dbReference>
<dbReference type="EMBL" id="SHKY01000001">
    <property type="protein sequence ID" value="RZU53696.1"/>
    <property type="molecule type" value="Genomic_DNA"/>
</dbReference>
<dbReference type="Pfam" id="PF02771">
    <property type="entry name" value="Acyl-CoA_dh_N"/>
    <property type="match status" value="1"/>
</dbReference>
<dbReference type="InterPro" id="IPR036250">
    <property type="entry name" value="AcylCo_DH-like_C"/>
</dbReference>
<dbReference type="PANTHER" id="PTHR43884:SF20">
    <property type="entry name" value="ACYL-COA DEHYDROGENASE FADE28"/>
    <property type="match status" value="1"/>
</dbReference>
<dbReference type="Proteomes" id="UP000292564">
    <property type="component" value="Unassembled WGS sequence"/>
</dbReference>
<reference evidence="8 9" key="1">
    <citation type="submission" date="2019-02" db="EMBL/GenBank/DDBJ databases">
        <title>Sequencing the genomes of 1000 actinobacteria strains.</title>
        <authorList>
            <person name="Klenk H.-P."/>
        </authorList>
    </citation>
    <scope>NUCLEOTIDE SEQUENCE [LARGE SCALE GENOMIC DNA]</scope>
    <source>
        <strain evidence="8 9">DSM 45162</strain>
    </source>
</reference>
<dbReference type="InterPro" id="IPR037069">
    <property type="entry name" value="AcylCoA_DH/ox_N_sf"/>
</dbReference>
<sequence>MRLVPSPEQDGFAAVLHRLLSDVDVGATADRWALGDAAPGRAVWSRLAEAGVCGLAVPACWGGLGGAPSDLVLAAEELGHHALPGPVAESVAAVPTLLTAVGDDRLRSTWLPELAAGRTVATLAAPPWLPYATDAHAADLVLFAGRDAVRLARVGPAHTSMDPARRLFEVFPGDTLAAGADTAAVVARALDMGVLVCAAQLLGAGRALLETAVAYAQTRHQFGRAIGQFQAVQHRLADVAVALEFARPLLYAAAVALTRDPHDANTVASTGNDPHEANVVASTGDDRQDAARDVSAAKVACADAANRAARAALQVHGAIGYTREHGLGRWLTRVRVLTLAWGTPTEHRARVAAALGRR</sequence>